<keyword evidence="3" id="KW-1185">Reference proteome</keyword>
<dbReference type="InterPro" id="IPR011037">
    <property type="entry name" value="Pyrv_Knase-like_insert_dom_sf"/>
</dbReference>
<dbReference type="PROSITE" id="PS51340">
    <property type="entry name" value="MOSC"/>
    <property type="match status" value="1"/>
</dbReference>
<accession>A0A365U6X7</accession>
<feature type="domain" description="MOSC" evidence="1">
    <location>
        <begin position="103"/>
        <end position="247"/>
    </location>
</feature>
<dbReference type="RefSeq" id="WP_113289914.1">
    <property type="nucleotide sequence ID" value="NZ_QNTQ01000011.1"/>
</dbReference>
<name>A0A365U6X7_9RHOB</name>
<organism evidence="2 3">
    <name type="scientific">Rhodosalinus halophilus</name>
    <dbReference type="NCBI Taxonomy" id="2259333"/>
    <lineage>
        <taxon>Bacteria</taxon>
        <taxon>Pseudomonadati</taxon>
        <taxon>Pseudomonadota</taxon>
        <taxon>Alphaproteobacteria</taxon>
        <taxon>Rhodobacterales</taxon>
        <taxon>Paracoccaceae</taxon>
        <taxon>Rhodosalinus</taxon>
    </lineage>
</organism>
<dbReference type="Gene3D" id="2.40.33.20">
    <property type="entry name" value="PK beta-barrel domain-like"/>
    <property type="match status" value="1"/>
</dbReference>
<dbReference type="GO" id="GO:0030170">
    <property type="term" value="F:pyridoxal phosphate binding"/>
    <property type="evidence" value="ECO:0007669"/>
    <property type="project" value="InterPro"/>
</dbReference>
<dbReference type="OrthoDB" id="581532at2"/>
<gene>
    <name evidence="2" type="ORF">DRV85_13055</name>
</gene>
<dbReference type="InterPro" id="IPR005302">
    <property type="entry name" value="MoCF_Sase_C"/>
</dbReference>
<protein>
    <submittedName>
        <fullName evidence="2">Molybdenum cofactor biosysynthesis protein</fullName>
    </submittedName>
</protein>
<evidence type="ECO:0000313" key="2">
    <source>
        <dbReference type="EMBL" id="RBI84359.1"/>
    </source>
</evidence>
<comment type="caution">
    <text evidence="2">The sequence shown here is derived from an EMBL/GenBank/DDBJ whole genome shotgun (WGS) entry which is preliminary data.</text>
</comment>
<dbReference type="Pfam" id="PF03476">
    <property type="entry name" value="MOSC_N"/>
    <property type="match status" value="1"/>
</dbReference>
<dbReference type="GO" id="GO:0003824">
    <property type="term" value="F:catalytic activity"/>
    <property type="evidence" value="ECO:0007669"/>
    <property type="project" value="InterPro"/>
</dbReference>
<sequence>MTARLTEIWRHPIKAHGREALDRVRLEAGATLPWDRAWAVAHEAARTDGSAWAPCAEFTRGAKAPALMAIEAALDEATETVTLRHPDRPALTFRPDTEAAAFLDWVRPLMPEGRALPARLVRVPGRGMTDTDFPSISLCNHASHRAVEQRHGRPLSRHRWRGNLWVEGLAPWEEFDLVGREVRIGGAVLRVVERTGRCSATTANPETGRADVDTLALLRSWGHEDFAVYAEVVEGGEIAAGDAVTRA</sequence>
<dbReference type="InterPro" id="IPR005303">
    <property type="entry name" value="MOCOS_middle"/>
</dbReference>
<reference evidence="2 3" key="1">
    <citation type="submission" date="2018-07" db="EMBL/GenBank/DDBJ databases">
        <title>Rhodosalinus sp. strain E84T genomic sequence and assembly.</title>
        <authorList>
            <person name="Liu Z.-W."/>
            <person name="Lu D.-C."/>
        </authorList>
    </citation>
    <scope>NUCLEOTIDE SEQUENCE [LARGE SCALE GENOMIC DNA]</scope>
    <source>
        <strain evidence="2 3">E84</strain>
    </source>
</reference>
<dbReference type="EMBL" id="QNTQ01000011">
    <property type="protein sequence ID" value="RBI84359.1"/>
    <property type="molecule type" value="Genomic_DNA"/>
</dbReference>
<dbReference type="Proteomes" id="UP000253370">
    <property type="component" value="Unassembled WGS sequence"/>
</dbReference>
<dbReference type="AlphaFoldDB" id="A0A365U6X7"/>
<dbReference type="GO" id="GO:0030151">
    <property type="term" value="F:molybdenum ion binding"/>
    <property type="evidence" value="ECO:0007669"/>
    <property type="project" value="InterPro"/>
</dbReference>
<dbReference type="SUPFAM" id="SSF50800">
    <property type="entry name" value="PK beta-barrel domain-like"/>
    <property type="match status" value="1"/>
</dbReference>
<proteinExistence type="predicted"/>
<evidence type="ECO:0000259" key="1">
    <source>
        <dbReference type="PROSITE" id="PS51340"/>
    </source>
</evidence>
<dbReference type="Pfam" id="PF03473">
    <property type="entry name" value="MOSC"/>
    <property type="match status" value="1"/>
</dbReference>
<evidence type="ECO:0000313" key="3">
    <source>
        <dbReference type="Proteomes" id="UP000253370"/>
    </source>
</evidence>